<protein>
    <submittedName>
        <fullName evidence="2">Uncharacterized protein</fullName>
    </submittedName>
</protein>
<evidence type="ECO:0000313" key="3">
    <source>
        <dbReference type="Proteomes" id="UP001529514"/>
    </source>
</evidence>
<name>A0ABM8K0V3_9GAMM</name>
<gene>
    <name evidence="2" type="ORF">TCT1_33780</name>
</gene>
<dbReference type="Proteomes" id="UP001529514">
    <property type="component" value="Chromosome"/>
</dbReference>
<keyword evidence="1" id="KW-1133">Transmembrane helix</keyword>
<evidence type="ECO:0000256" key="1">
    <source>
        <dbReference type="SAM" id="Phobius"/>
    </source>
</evidence>
<feature type="transmembrane region" description="Helical" evidence="1">
    <location>
        <begin position="21"/>
        <end position="39"/>
    </location>
</feature>
<keyword evidence="1" id="KW-0812">Transmembrane</keyword>
<reference evidence="2 3" key="1">
    <citation type="submission" date="2023-10" db="EMBL/GenBank/DDBJ databases">
        <title>Xenorhabdus taiwanensis sp. nov., a symbiotic bacterium associated with the entomopathogenic nematode Steinernema taiwanensis.</title>
        <authorList>
            <person name="Tseng C.T."/>
            <person name="Shu H.Y."/>
            <person name="Chen M.H."/>
            <person name="Fang Y.J."/>
            <person name="Wu T.L."/>
            <person name="Lin Y.C."/>
            <person name="Huang C.J."/>
        </authorList>
    </citation>
    <scope>NUCLEOTIDE SEQUENCE [LARGE SCALE GENOMIC DNA]</scope>
    <source>
        <strain evidence="2 3">TCT-1</strain>
    </source>
</reference>
<organism evidence="2 3">
    <name type="scientific">Xenorhabdus taiwanensis</name>
    <dbReference type="NCBI Taxonomy" id="3085177"/>
    <lineage>
        <taxon>Bacteria</taxon>
        <taxon>Pseudomonadati</taxon>
        <taxon>Pseudomonadota</taxon>
        <taxon>Gammaproteobacteria</taxon>
        <taxon>Enterobacterales</taxon>
        <taxon>Morganellaceae</taxon>
        <taxon>Xenorhabdus</taxon>
    </lineage>
</organism>
<dbReference type="RefSeq" id="WP_374051942.1">
    <property type="nucleotide sequence ID" value="NZ_AP028978.1"/>
</dbReference>
<sequence length="157" mass="18364">MEEAKTEEGKEKEAKMYKKTIFFIFMLLSYNAFSSEWSSEFRCLTSDNKKPINIKLVNIYSGKDNASLSYVKYEKSHISIPILLVKEESTILSEDRPYMSTTVWNERIQGKVNGTYTITSQGARIYGFNYINKKGKQVNFEENEEAYNIEKKDCIWK</sequence>
<proteinExistence type="predicted"/>
<keyword evidence="1" id="KW-0472">Membrane</keyword>
<dbReference type="EMBL" id="AP028978">
    <property type="protein sequence ID" value="BET98457.1"/>
    <property type="molecule type" value="Genomic_DNA"/>
</dbReference>
<evidence type="ECO:0000313" key="2">
    <source>
        <dbReference type="EMBL" id="BET98457.1"/>
    </source>
</evidence>
<keyword evidence="3" id="KW-1185">Reference proteome</keyword>
<accession>A0ABM8K0V3</accession>